<reference evidence="1" key="1">
    <citation type="journal article" date="2022" name="Int. J. Mol. Sci.">
        <title>Draft Genome of Tanacetum Coccineum: Genomic Comparison of Closely Related Tanacetum-Family Plants.</title>
        <authorList>
            <person name="Yamashiro T."/>
            <person name="Shiraishi A."/>
            <person name="Nakayama K."/>
            <person name="Satake H."/>
        </authorList>
    </citation>
    <scope>NUCLEOTIDE SEQUENCE</scope>
</reference>
<gene>
    <name evidence="1" type="ORF">Tco_0875760</name>
</gene>
<name>A0ABQ5BVD3_9ASTR</name>
<keyword evidence="2" id="KW-1185">Reference proteome</keyword>
<evidence type="ECO:0000313" key="1">
    <source>
        <dbReference type="EMBL" id="GJT17054.1"/>
    </source>
</evidence>
<comment type="caution">
    <text evidence="1">The sequence shown here is derived from an EMBL/GenBank/DDBJ whole genome shotgun (WGS) entry which is preliminary data.</text>
</comment>
<dbReference type="EMBL" id="BQNB010013526">
    <property type="protein sequence ID" value="GJT17054.1"/>
    <property type="molecule type" value="Genomic_DNA"/>
</dbReference>
<evidence type="ECO:0000313" key="2">
    <source>
        <dbReference type="Proteomes" id="UP001151760"/>
    </source>
</evidence>
<dbReference type="Proteomes" id="UP001151760">
    <property type="component" value="Unassembled WGS sequence"/>
</dbReference>
<sequence length="93" mass="10058">MHALLIQHGCEAALEVLPTDMEVEAKAKVNKKYHIAIILCLGNKVPREVTGETIIAEVWSNLEALIYSCISDGAKGYGALATVAAYGTRSIWN</sequence>
<proteinExistence type="predicted"/>
<reference evidence="1" key="2">
    <citation type="submission" date="2022-01" db="EMBL/GenBank/DDBJ databases">
        <authorList>
            <person name="Yamashiro T."/>
            <person name="Shiraishi A."/>
            <person name="Satake H."/>
            <person name="Nakayama K."/>
        </authorList>
    </citation>
    <scope>NUCLEOTIDE SEQUENCE</scope>
</reference>
<organism evidence="1 2">
    <name type="scientific">Tanacetum coccineum</name>
    <dbReference type="NCBI Taxonomy" id="301880"/>
    <lineage>
        <taxon>Eukaryota</taxon>
        <taxon>Viridiplantae</taxon>
        <taxon>Streptophyta</taxon>
        <taxon>Embryophyta</taxon>
        <taxon>Tracheophyta</taxon>
        <taxon>Spermatophyta</taxon>
        <taxon>Magnoliopsida</taxon>
        <taxon>eudicotyledons</taxon>
        <taxon>Gunneridae</taxon>
        <taxon>Pentapetalae</taxon>
        <taxon>asterids</taxon>
        <taxon>campanulids</taxon>
        <taxon>Asterales</taxon>
        <taxon>Asteraceae</taxon>
        <taxon>Asteroideae</taxon>
        <taxon>Anthemideae</taxon>
        <taxon>Anthemidinae</taxon>
        <taxon>Tanacetum</taxon>
    </lineage>
</organism>
<accession>A0ABQ5BVD3</accession>
<protein>
    <submittedName>
        <fullName evidence="1">Uncharacterized protein</fullName>
    </submittedName>
</protein>